<evidence type="ECO:0000256" key="2">
    <source>
        <dbReference type="ARBA" id="ARBA00023315"/>
    </source>
</evidence>
<sequence>MIRPFSTADMDAVLDVWLCASIKAHSFIASDFWHSHLESMRTTYLPGSEAWVHEKNGQVSAFIALQGNRLAAIFVSPVLQGSGIGKSLISQAKSLRDHLNLTVYTANSASVRFYKSQGFMIVSEDMDAATNEPELTMSWVNSHSTSNALPSIGA</sequence>
<dbReference type="EC" id="2.3.1.-" evidence="4"/>
<dbReference type="GO" id="GO:0016747">
    <property type="term" value="F:acyltransferase activity, transferring groups other than amino-acyl groups"/>
    <property type="evidence" value="ECO:0007669"/>
    <property type="project" value="InterPro"/>
</dbReference>
<dbReference type="Proteomes" id="UP000308917">
    <property type="component" value="Unassembled WGS sequence"/>
</dbReference>
<organism evidence="4 5">
    <name type="scientific">Lampropedia puyangensis</name>
    <dbReference type="NCBI Taxonomy" id="1330072"/>
    <lineage>
        <taxon>Bacteria</taxon>
        <taxon>Pseudomonadati</taxon>
        <taxon>Pseudomonadota</taxon>
        <taxon>Betaproteobacteria</taxon>
        <taxon>Burkholderiales</taxon>
        <taxon>Comamonadaceae</taxon>
        <taxon>Lampropedia</taxon>
    </lineage>
</organism>
<dbReference type="PROSITE" id="PS51186">
    <property type="entry name" value="GNAT"/>
    <property type="match status" value="1"/>
</dbReference>
<comment type="caution">
    <text evidence="4">The sequence shown here is derived from an EMBL/GenBank/DDBJ whole genome shotgun (WGS) entry which is preliminary data.</text>
</comment>
<evidence type="ECO:0000313" key="4">
    <source>
        <dbReference type="EMBL" id="THT96418.1"/>
    </source>
</evidence>
<dbReference type="NCBIfam" id="NF007853">
    <property type="entry name" value="PRK10562.1"/>
    <property type="match status" value="1"/>
</dbReference>
<dbReference type="CDD" id="cd04301">
    <property type="entry name" value="NAT_SF"/>
    <property type="match status" value="1"/>
</dbReference>
<dbReference type="AlphaFoldDB" id="A0A4S8EQC9"/>
<evidence type="ECO:0000259" key="3">
    <source>
        <dbReference type="PROSITE" id="PS51186"/>
    </source>
</evidence>
<reference evidence="4 5" key="1">
    <citation type="journal article" date="2015" name="Antonie Van Leeuwenhoek">
        <title>Lampropedia puyangensis sp. nov., isolated from symptomatic bark of Populus ? euramericana canker and emended description of Lampropedia hyalina (Ehrenberg 1832) Lee et al. 2004.</title>
        <authorList>
            <person name="Li Y."/>
            <person name="Wang T."/>
            <person name="Piao C.G."/>
            <person name="Wang L.F."/>
            <person name="Tian G.Z."/>
            <person name="Zhu T.H."/>
            <person name="Guo M.W."/>
        </authorList>
    </citation>
    <scope>NUCLEOTIDE SEQUENCE [LARGE SCALE GENOMIC DNA]</scope>
    <source>
        <strain evidence="4 5">2-bin</strain>
    </source>
</reference>
<dbReference type="Pfam" id="PF13673">
    <property type="entry name" value="Acetyltransf_10"/>
    <property type="match status" value="1"/>
</dbReference>
<dbReference type="RefSeq" id="WP_136574855.1">
    <property type="nucleotide sequence ID" value="NZ_STFG01000031.1"/>
</dbReference>
<evidence type="ECO:0000313" key="5">
    <source>
        <dbReference type="Proteomes" id="UP000308917"/>
    </source>
</evidence>
<dbReference type="SUPFAM" id="SSF55729">
    <property type="entry name" value="Acyl-CoA N-acyltransferases (Nat)"/>
    <property type="match status" value="1"/>
</dbReference>
<evidence type="ECO:0000256" key="1">
    <source>
        <dbReference type="ARBA" id="ARBA00022679"/>
    </source>
</evidence>
<accession>A0A4S8EQC9</accession>
<dbReference type="Gene3D" id="3.40.630.30">
    <property type="match status" value="1"/>
</dbReference>
<protein>
    <submittedName>
        <fullName evidence="4">N-acetyltransferase</fullName>
        <ecNumber evidence="4">2.3.1.-</ecNumber>
    </submittedName>
</protein>
<keyword evidence="2 4" id="KW-0012">Acyltransferase</keyword>
<proteinExistence type="predicted"/>
<keyword evidence="1 4" id="KW-0808">Transferase</keyword>
<dbReference type="InterPro" id="IPR016181">
    <property type="entry name" value="Acyl_CoA_acyltransferase"/>
</dbReference>
<dbReference type="PANTHER" id="PTHR43800:SF1">
    <property type="entry name" value="PEPTIDYL-LYSINE N-ACETYLTRANSFERASE YJAB"/>
    <property type="match status" value="1"/>
</dbReference>
<gene>
    <name evidence="4" type="ORF">E9531_16410</name>
</gene>
<name>A0A4S8EQC9_9BURK</name>
<feature type="domain" description="N-acetyltransferase" evidence="3">
    <location>
        <begin position="1"/>
        <end position="142"/>
    </location>
</feature>
<keyword evidence="5" id="KW-1185">Reference proteome</keyword>
<dbReference type="InterPro" id="IPR000182">
    <property type="entry name" value="GNAT_dom"/>
</dbReference>
<dbReference type="EMBL" id="STFG01000031">
    <property type="protein sequence ID" value="THT96418.1"/>
    <property type="molecule type" value="Genomic_DNA"/>
</dbReference>
<dbReference type="PANTHER" id="PTHR43800">
    <property type="entry name" value="PEPTIDYL-LYSINE N-ACETYLTRANSFERASE YJAB"/>
    <property type="match status" value="1"/>
</dbReference>
<dbReference type="OrthoDB" id="9789605at2"/>